<proteinExistence type="predicted"/>
<organism evidence="1 2">
    <name type="scientific">Acinetobacter radioresistens SK82</name>
    <dbReference type="NCBI Taxonomy" id="596318"/>
    <lineage>
        <taxon>Bacteria</taxon>
        <taxon>Pseudomonadati</taxon>
        <taxon>Pseudomonadota</taxon>
        <taxon>Gammaproteobacteria</taxon>
        <taxon>Moraxellales</taxon>
        <taxon>Moraxellaceae</taxon>
        <taxon>Acinetobacter</taxon>
    </lineage>
</organism>
<evidence type="ECO:0000313" key="2">
    <source>
        <dbReference type="Proteomes" id="UP000018419"/>
    </source>
</evidence>
<protein>
    <submittedName>
        <fullName evidence="1">Uncharacterized protein</fullName>
    </submittedName>
</protein>
<dbReference type="Proteomes" id="UP000018419">
    <property type="component" value="Unassembled WGS sequence"/>
</dbReference>
<name>A0ABM9YMY5_ACIRA</name>
<sequence>MLNHHQKIDGFRHFMEKLQILRVDQLNYSEIIHLGIENV</sequence>
<accession>A0ABM9YMY5</accession>
<gene>
    <name evidence="1" type="ORF">ACIRA0001_3003</name>
</gene>
<comment type="caution">
    <text evidence="1">The sequence shown here is derived from an EMBL/GenBank/DDBJ whole genome shotgun (WGS) entry which is preliminary data.</text>
</comment>
<dbReference type="EMBL" id="ACVR01000041">
    <property type="protein sequence ID" value="EET82316.1"/>
    <property type="molecule type" value="Genomic_DNA"/>
</dbReference>
<evidence type="ECO:0000313" key="1">
    <source>
        <dbReference type="EMBL" id="EET82316.1"/>
    </source>
</evidence>
<keyword evidence="2" id="KW-1185">Reference proteome</keyword>
<reference evidence="1 2" key="1">
    <citation type="submission" date="2009-07" db="EMBL/GenBank/DDBJ databases">
        <authorList>
            <person name="Madupu R."/>
            <person name="Durkin A.S."/>
            <person name="Torralba M."/>
            <person name="Methe B."/>
            <person name="Sutton G.G."/>
            <person name="Strausberg R.L."/>
            <person name="Nelson K.E."/>
        </authorList>
    </citation>
    <scope>NUCLEOTIDE SEQUENCE [LARGE SCALE GENOMIC DNA]</scope>
    <source>
        <strain evidence="1 2">SK82</strain>
    </source>
</reference>